<proteinExistence type="predicted"/>
<gene>
    <name evidence="2" type="ordered locus">VCM66_0556</name>
</gene>
<evidence type="ECO:0000256" key="1">
    <source>
        <dbReference type="SAM" id="Phobius"/>
    </source>
</evidence>
<organism evidence="2 3">
    <name type="scientific">Vibrio cholerae serotype O1 (strain M66-2)</name>
    <dbReference type="NCBI Taxonomy" id="579112"/>
    <lineage>
        <taxon>Bacteria</taxon>
        <taxon>Pseudomonadati</taxon>
        <taxon>Pseudomonadota</taxon>
        <taxon>Gammaproteobacteria</taxon>
        <taxon>Vibrionales</taxon>
        <taxon>Vibrionaceae</taxon>
        <taxon>Vibrio</taxon>
    </lineage>
</organism>
<dbReference type="KEGG" id="vcm:VCM66_0556"/>
<protein>
    <submittedName>
        <fullName evidence="2">Uncharacterized protein</fullName>
    </submittedName>
</protein>
<dbReference type="Proteomes" id="UP000001217">
    <property type="component" value="Chromosome I"/>
</dbReference>
<keyword evidence="1" id="KW-1133">Transmembrane helix</keyword>
<keyword evidence="1" id="KW-0812">Transmembrane</keyword>
<dbReference type="AlphaFoldDB" id="C3LSK5"/>
<evidence type="ECO:0000313" key="3">
    <source>
        <dbReference type="Proteomes" id="UP000001217"/>
    </source>
</evidence>
<name>C3LSK5_VIBCM</name>
<keyword evidence="1" id="KW-0472">Membrane</keyword>
<reference evidence="2 3" key="1">
    <citation type="journal article" date="2008" name="PLoS ONE">
        <title>A recalibrated molecular clock and independent origins for the cholera pandemic clones.</title>
        <authorList>
            <person name="Feng L."/>
            <person name="Reeves P.R."/>
            <person name="Lan R."/>
            <person name="Ren Y."/>
            <person name="Gao C."/>
            <person name="Zhou Z."/>
            <person name="Ren Y."/>
            <person name="Cheng J."/>
            <person name="Wang W."/>
            <person name="Wang J."/>
            <person name="Qian W."/>
            <person name="Li D."/>
            <person name="Wang L."/>
        </authorList>
    </citation>
    <scope>NUCLEOTIDE SEQUENCE [LARGE SCALE GENOMIC DNA]</scope>
    <source>
        <strain evidence="2 3">M66-2</strain>
    </source>
</reference>
<accession>C3LSK5</accession>
<dbReference type="EMBL" id="CP001233">
    <property type="protein sequence ID" value="ACP04881.1"/>
    <property type="molecule type" value="Genomic_DNA"/>
</dbReference>
<dbReference type="HOGENOM" id="CLU_218844_0_0_6"/>
<evidence type="ECO:0000313" key="2">
    <source>
        <dbReference type="EMBL" id="ACP04881.1"/>
    </source>
</evidence>
<sequence length="33" mass="3563">MAKAFKHTLVAFVTIAIPFLLEAVAMVFQAVKG</sequence>
<feature type="transmembrane region" description="Helical" evidence="1">
    <location>
        <begin position="9"/>
        <end position="31"/>
    </location>
</feature>